<feature type="chain" id="PRO_5042544865" evidence="1">
    <location>
        <begin position="23"/>
        <end position="112"/>
    </location>
</feature>
<dbReference type="RefSeq" id="WP_078403178.1">
    <property type="nucleotide sequence ID" value="NZ_CP016377.1"/>
</dbReference>
<keyword evidence="1" id="KW-0732">Signal</keyword>
<name>A0AAJ3TPL1_9FLAO</name>
<sequence length="112" mass="12380">MKNFKLIAFFVLLISAMNFAKANEIEPKSKKETVTPSETAFFEKNEKTLKPFVIQKIKLKKVSFQKMKKEKGPSPMSDCIIKTALGLVIYGGMEGADAGAIATILCSNILTF</sequence>
<comment type="caution">
    <text evidence="2">The sequence shown here is derived from an EMBL/GenBank/DDBJ whole genome shotgun (WGS) entry which is preliminary data.</text>
</comment>
<feature type="signal peptide" evidence="1">
    <location>
        <begin position="1"/>
        <end position="22"/>
    </location>
</feature>
<evidence type="ECO:0000256" key="1">
    <source>
        <dbReference type="SAM" id="SignalP"/>
    </source>
</evidence>
<organism evidence="2 3">
    <name type="scientific">Elizabethkingia ursingii</name>
    <dbReference type="NCBI Taxonomy" id="1756150"/>
    <lineage>
        <taxon>Bacteria</taxon>
        <taxon>Pseudomonadati</taxon>
        <taxon>Bacteroidota</taxon>
        <taxon>Flavobacteriia</taxon>
        <taxon>Flavobacteriales</taxon>
        <taxon>Weeksellaceae</taxon>
        <taxon>Elizabethkingia</taxon>
    </lineage>
</organism>
<gene>
    <name evidence="2" type="ORF">BAY32_01840</name>
</gene>
<accession>A0AAJ3TPL1</accession>
<protein>
    <submittedName>
        <fullName evidence="2">Uncharacterized protein</fullName>
    </submittedName>
</protein>
<dbReference type="Proteomes" id="UP000190816">
    <property type="component" value="Unassembled WGS sequence"/>
</dbReference>
<evidence type="ECO:0000313" key="3">
    <source>
        <dbReference type="Proteomes" id="UP000190816"/>
    </source>
</evidence>
<dbReference type="AlphaFoldDB" id="A0AAJ3TPL1"/>
<proteinExistence type="predicted"/>
<dbReference type="KEGG" id="ego:BBD34_09475"/>
<reference evidence="2 3" key="1">
    <citation type="submission" date="2016-06" db="EMBL/GenBank/DDBJ databases">
        <authorList>
            <person name="Nicholson A.C."/>
        </authorList>
    </citation>
    <scope>NUCLEOTIDE SEQUENCE [LARGE SCALE GENOMIC DNA]</scope>
    <source>
        <strain evidence="2 3">G4123</strain>
    </source>
</reference>
<evidence type="ECO:0000313" key="2">
    <source>
        <dbReference type="EMBL" id="OPB77676.1"/>
    </source>
</evidence>
<dbReference type="EMBL" id="MAIC01000012">
    <property type="protein sequence ID" value="OPB77676.1"/>
    <property type="molecule type" value="Genomic_DNA"/>
</dbReference>